<dbReference type="Proteomes" id="UP000789702">
    <property type="component" value="Unassembled WGS sequence"/>
</dbReference>
<sequence>MVECSWKANRLYSSKAAIGLIRNVGLKVNIWSVFHEFSYDSNSAVADTIVKKFVV</sequence>
<accession>A0ACA9KHB2</accession>
<evidence type="ECO:0000313" key="1">
    <source>
        <dbReference type="EMBL" id="CAG8471720.1"/>
    </source>
</evidence>
<evidence type="ECO:0000313" key="2">
    <source>
        <dbReference type="Proteomes" id="UP000789702"/>
    </source>
</evidence>
<reference evidence="1" key="1">
    <citation type="submission" date="2021-06" db="EMBL/GenBank/DDBJ databases">
        <authorList>
            <person name="Kallberg Y."/>
            <person name="Tangrot J."/>
            <person name="Rosling A."/>
        </authorList>
    </citation>
    <scope>NUCLEOTIDE SEQUENCE</scope>
    <source>
        <strain evidence="1">IL203A</strain>
    </source>
</reference>
<dbReference type="EMBL" id="CAJVPU010001120">
    <property type="protein sequence ID" value="CAG8471720.1"/>
    <property type="molecule type" value="Genomic_DNA"/>
</dbReference>
<name>A0ACA9KHB2_9GLOM</name>
<comment type="caution">
    <text evidence="1">The sequence shown here is derived from an EMBL/GenBank/DDBJ whole genome shotgun (WGS) entry which is preliminary data.</text>
</comment>
<organism evidence="1 2">
    <name type="scientific">Dentiscutata heterogama</name>
    <dbReference type="NCBI Taxonomy" id="1316150"/>
    <lineage>
        <taxon>Eukaryota</taxon>
        <taxon>Fungi</taxon>
        <taxon>Fungi incertae sedis</taxon>
        <taxon>Mucoromycota</taxon>
        <taxon>Glomeromycotina</taxon>
        <taxon>Glomeromycetes</taxon>
        <taxon>Diversisporales</taxon>
        <taxon>Gigasporaceae</taxon>
        <taxon>Dentiscutata</taxon>
    </lineage>
</organism>
<protein>
    <submittedName>
        <fullName evidence="1">16369_t:CDS:1</fullName>
    </submittedName>
</protein>
<gene>
    <name evidence="1" type="ORF">DHETER_LOCUS1744</name>
</gene>
<keyword evidence="2" id="KW-1185">Reference proteome</keyword>
<proteinExistence type="predicted"/>